<evidence type="ECO:0000313" key="9">
    <source>
        <dbReference type="Proteomes" id="UP000294656"/>
    </source>
</evidence>
<dbReference type="AlphaFoldDB" id="A0A4V3CH25"/>
<evidence type="ECO:0000256" key="2">
    <source>
        <dbReference type="ARBA" id="ARBA00022692"/>
    </source>
</evidence>
<keyword evidence="9" id="KW-1185">Reference proteome</keyword>
<evidence type="ECO:0000256" key="6">
    <source>
        <dbReference type="ARBA" id="ARBA00023316"/>
    </source>
</evidence>
<feature type="site" description="Important for catalytic activity" evidence="7">
    <location>
        <position position="215"/>
    </location>
</feature>
<dbReference type="PANTHER" id="PTHR30518">
    <property type="entry name" value="ENDOLYTIC MUREIN TRANSGLYCOSYLASE"/>
    <property type="match status" value="1"/>
</dbReference>
<gene>
    <name evidence="7" type="primary">mltG</name>
    <name evidence="8" type="ORF">DFP79_1001</name>
</gene>
<evidence type="ECO:0000256" key="5">
    <source>
        <dbReference type="ARBA" id="ARBA00023239"/>
    </source>
</evidence>
<dbReference type="NCBIfam" id="TIGR00247">
    <property type="entry name" value="endolytic transglycosylase MltG"/>
    <property type="match status" value="1"/>
</dbReference>
<dbReference type="Pfam" id="PF02618">
    <property type="entry name" value="YceG"/>
    <property type="match status" value="1"/>
</dbReference>
<dbReference type="Proteomes" id="UP000294656">
    <property type="component" value="Unassembled WGS sequence"/>
</dbReference>
<dbReference type="EC" id="4.2.2.29" evidence="7"/>
<name>A0A4V3CH25_9GAMM</name>
<dbReference type="InterPro" id="IPR003770">
    <property type="entry name" value="MLTG-like"/>
</dbReference>
<dbReference type="OrthoDB" id="9814591at2"/>
<evidence type="ECO:0000256" key="1">
    <source>
        <dbReference type="ARBA" id="ARBA00022475"/>
    </source>
</evidence>
<dbReference type="GO" id="GO:0071555">
    <property type="term" value="P:cell wall organization"/>
    <property type="evidence" value="ECO:0007669"/>
    <property type="project" value="UniProtKB-KW"/>
</dbReference>
<evidence type="ECO:0000256" key="3">
    <source>
        <dbReference type="ARBA" id="ARBA00022989"/>
    </source>
</evidence>
<dbReference type="CDD" id="cd08010">
    <property type="entry name" value="MltG_like"/>
    <property type="match status" value="1"/>
</dbReference>
<dbReference type="GO" id="GO:0008932">
    <property type="term" value="F:lytic endotransglycosylase activity"/>
    <property type="evidence" value="ECO:0007669"/>
    <property type="project" value="UniProtKB-UniRule"/>
</dbReference>
<dbReference type="Gene3D" id="3.30.160.60">
    <property type="entry name" value="Classic Zinc Finger"/>
    <property type="match status" value="1"/>
</dbReference>
<dbReference type="EMBL" id="SNXC01000009">
    <property type="protein sequence ID" value="TDO99982.1"/>
    <property type="molecule type" value="Genomic_DNA"/>
</dbReference>
<comment type="caution">
    <text evidence="8">The sequence shown here is derived from an EMBL/GenBank/DDBJ whole genome shotgun (WGS) entry which is preliminary data.</text>
</comment>
<keyword evidence="2 7" id="KW-0812">Transmembrane</keyword>
<comment type="function">
    <text evidence="7">Functions as a peptidoglycan terminase that cleaves nascent peptidoglycan strands endolytically to terminate their elongation.</text>
</comment>
<keyword evidence="3 7" id="KW-1133">Transmembrane helix</keyword>
<dbReference type="GO" id="GO:0005886">
    <property type="term" value="C:plasma membrane"/>
    <property type="evidence" value="ECO:0007669"/>
    <property type="project" value="UniProtKB-UniRule"/>
</dbReference>
<protein>
    <recommendedName>
        <fullName evidence="7">Endolytic murein transglycosylase</fullName>
        <ecNumber evidence="7">4.2.2.29</ecNumber>
    </recommendedName>
    <alternativeName>
        <fullName evidence="7">Peptidoglycan lytic transglycosylase</fullName>
    </alternativeName>
    <alternativeName>
        <fullName evidence="7">Peptidoglycan polymerization terminase</fullName>
    </alternativeName>
</protein>
<comment type="similarity">
    <text evidence="7">Belongs to the transglycosylase MltG family.</text>
</comment>
<keyword evidence="1 7" id="KW-1003">Cell membrane</keyword>
<evidence type="ECO:0000256" key="4">
    <source>
        <dbReference type="ARBA" id="ARBA00023136"/>
    </source>
</evidence>
<proteinExistence type="inferred from homology"/>
<keyword evidence="4 7" id="KW-0472">Membrane</keyword>
<organism evidence="8 9">
    <name type="scientific">Marinomonas balearica</name>
    <dbReference type="NCBI Taxonomy" id="491947"/>
    <lineage>
        <taxon>Bacteria</taxon>
        <taxon>Pseudomonadati</taxon>
        <taxon>Pseudomonadota</taxon>
        <taxon>Gammaproteobacteria</taxon>
        <taxon>Oceanospirillales</taxon>
        <taxon>Oceanospirillaceae</taxon>
        <taxon>Marinomonas</taxon>
    </lineage>
</organism>
<dbReference type="Gene3D" id="3.30.1490.480">
    <property type="entry name" value="Endolytic murein transglycosylase"/>
    <property type="match status" value="1"/>
</dbReference>
<dbReference type="PANTHER" id="PTHR30518:SF2">
    <property type="entry name" value="ENDOLYTIC MUREIN TRANSGLYCOSYLASE"/>
    <property type="match status" value="1"/>
</dbReference>
<reference evidence="8 9" key="1">
    <citation type="submission" date="2019-03" db="EMBL/GenBank/DDBJ databases">
        <title>Genomic Encyclopedia of Type Strains, Phase III (KMG-III): the genomes of soil and plant-associated and newly described type strains.</title>
        <authorList>
            <person name="Whitman W."/>
        </authorList>
    </citation>
    <scope>NUCLEOTIDE SEQUENCE [LARGE SCALE GENOMIC DNA]</scope>
    <source>
        <strain evidence="8 9">CECT 7378</strain>
    </source>
</reference>
<dbReference type="GO" id="GO:0009252">
    <property type="term" value="P:peptidoglycan biosynthetic process"/>
    <property type="evidence" value="ECO:0007669"/>
    <property type="project" value="UniProtKB-UniRule"/>
</dbReference>
<dbReference type="RefSeq" id="WP_133502804.1">
    <property type="nucleotide sequence ID" value="NZ_SNXC01000009.1"/>
</dbReference>
<comment type="catalytic activity">
    <reaction evidence="7">
        <text>a peptidoglycan chain = a peptidoglycan chain with N-acetyl-1,6-anhydromuramyl-[peptide] at the reducing end + a peptidoglycan chain with N-acetylglucosamine at the non-reducing end.</text>
        <dbReference type="EC" id="4.2.2.29"/>
    </reaction>
</comment>
<evidence type="ECO:0000313" key="8">
    <source>
        <dbReference type="EMBL" id="TDO99982.1"/>
    </source>
</evidence>
<evidence type="ECO:0000256" key="7">
    <source>
        <dbReference type="HAMAP-Rule" id="MF_02065"/>
    </source>
</evidence>
<keyword evidence="7" id="KW-0997">Cell inner membrane</keyword>
<accession>A0A4V3CH25</accession>
<keyword evidence="6 7" id="KW-0961">Cell wall biogenesis/degradation</keyword>
<dbReference type="HAMAP" id="MF_02065">
    <property type="entry name" value="MltG"/>
    <property type="match status" value="1"/>
</dbReference>
<keyword evidence="5 7" id="KW-0456">Lyase</keyword>
<sequence>MSAVKWLVSLIFLLLTLLAGAAAGIYYGVTQPLMIDSAQEYEVQLGASSTKIGHQLAARGWIYHPLLTKVVSRLNPTLIPKAGRYEIVPGQNLIQVFQLFDSGKAIFHEVTLLEGKTVKDYMAALEAKGNIQMTMSGFDAKRIAKHMELGHSSAEGLFFANTYRYHDGDTDVDILKHANTLLKKELNTAWDNRNKSIPLKTPYDVLTLASIIEKETGVAYERPLISKVFMNRLKRRIRLQTDPTVIYGLGDKYNGNITRRDLRTKTPYNTYVIDGLPPTPIANVGREAIEAAVWPGETAALYFVAKGDGTHAFSRTLREHNNAVAKYQKYQRRKDYKSSPSK</sequence>